<dbReference type="EC" id="2.3.2.6" evidence="4"/>
<dbReference type="EMBL" id="CP054475">
    <property type="protein sequence ID" value="UXD87537.1"/>
    <property type="molecule type" value="Genomic_DNA"/>
</dbReference>
<comment type="similarity">
    <text evidence="4">Belongs to the L/F-transferase family.</text>
</comment>
<dbReference type="PANTHER" id="PTHR30098:SF2">
    <property type="entry name" value="LEUCYL_PHENYLALANYL-TRNA--PROTEIN TRANSFERASE"/>
    <property type="match status" value="1"/>
</dbReference>
<dbReference type="SUPFAM" id="SSF55729">
    <property type="entry name" value="Acyl-CoA N-acyltransferases (Nat)"/>
    <property type="match status" value="1"/>
</dbReference>
<evidence type="ECO:0000256" key="2">
    <source>
        <dbReference type="ARBA" id="ARBA00022679"/>
    </source>
</evidence>
<keyword evidence="1 4" id="KW-0963">Cytoplasm</keyword>
<sequence>MIDWLDEVLPPVFPATSKALNEPNGLLAAGGRVSPLWADSAYRKGIFPWNDPGEARLWWSPAPRAVITAESFRLPRTVRKLLRREQLSISCNLAFDSVIQACAQPRDYESGTWICDEIIDCYGRLQRAGRAFSVECWDTDGVLCGGFYGLTIGSAVFGESMFSRRSNASKLAFATAAPILFAAGVTLIDCQMKTEHLGQFGLIELERKAFEGILQQATTQPLQLILPGWLA</sequence>
<dbReference type="NCBIfam" id="TIGR00667">
    <property type="entry name" value="aat"/>
    <property type="match status" value="1"/>
</dbReference>
<comment type="subcellular location">
    <subcellularLocation>
        <location evidence="4">Cytoplasm</location>
    </subcellularLocation>
</comment>
<keyword evidence="6" id="KW-1185">Reference proteome</keyword>
<comment type="catalytic activity">
    <reaction evidence="4">
        <text>N-terminal L-arginyl-[protein] + L-leucyl-tRNA(Leu) = N-terminal L-leucyl-L-arginyl-[protein] + tRNA(Leu) + H(+)</text>
        <dbReference type="Rhea" id="RHEA:50416"/>
        <dbReference type="Rhea" id="RHEA-COMP:9613"/>
        <dbReference type="Rhea" id="RHEA-COMP:9622"/>
        <dbReference type="Rhea" id="RHEA-COMP:12672"/>
        <dbReference type="Rhea" id="RHEA-COMP:12673"/>
        <dbReference type="ChEBI" id="CHEBI:15378"/>
        <dbReference type="ChEBI" id="CHEBI:64719"/>
        <dbReference type="ChEBI" id="CHEBI:78442"/>
        <dbReference type="ChEBI" id="CHEBI:78494"/>
        <dbReference type="ChEBI" id="CHEBI:133044"/>
        <dbReference type="EC" id="2.3.2.6"/>
    </reaction>
</comment>
<dbReference type="HAMAP" id="MF_00688">
    <property type="entry name" value="Leu_Phe_trans"/>
    <property type="match status" value="1"/>
</dbReference>
<name>A0ABY6AA20_9GAMM</name>
<dbReference type="Gene3D" id="3.40.630.70">
    <property type="entry name" value="Leucyl/phenylalanyl-tRNA-protein transferase, C-terminal domain"/>
    <property type="match status" value="1"/>
</dbReference>
<dbReference type="RefSeq" id="WP_260999446.1">
    <property type="nucleotide sequence ID" value="NZ_CP054475.1"/>
</dbReference>
<evidence type="ECO:0000313" key="6">
    <source>
        <dbReference type="Proteomes" id="UP001065322"/>
    </source>
</evidence>
<dbReference type="InterPro" id="IPR016181">
    <property type="entry name" value="Acyl_CoA_acyltransferase"/>
</dbReference>
<evidence type="ECO:0000256" key="4">
    <source>
        <dbReference type="HAMAP-Rule" id="MF_00688"/>
    </source>
</evidence>
<dbReference type="InterPro" id="IPR004616">
    <property type="entry name" value="Leu/Phe-tRNA_Trfase"/>
</dbReference>
<dbReference type="Pfam" id="PF03588">
    <property type="entry name" value="Leu_Phe_trans"/>
    <property type="match status" value="1"/>
</dbReference>
<evidence type="ECO:0000256" key="3">
    <source>
        <dbReference type="ARBA" id="ARBA00023315"/>
    </source>
</evidence>
<dbReference type="GO" id="GO:0008914">
    <property type="term" value="F:leucyl-tRNA--protein transferase activity"/>
    <property type="evidence" value="ECO:0007669"/>
    <property type="project" value="UniProtKB-EC"/>
</dbReference>
<organism evidence="5 6">
    <name type="scientific">Thalassolituus hydrocarboniclasticus</name>
    <dbReference type="NCBI Taxonomy" id="2742796"/>
    <lineage>
        <taxon>Bacteria</taxon>
        <taxon>Pseudomonadati</taxon>
        <taxon>Pseudomonadota</taxon>
        <taxon>Gammaproteobacteria</taxon>
        <taxon>Oceanospirillales</taxon>
        <taxon>Oceanospirillaceae</taxon>
        <taxon>Thalassolituus</taxon>
    </lineage>
</organism>
<reference evidence="6" key="1">
    <citation type="submission" date="2020-06" db="EMBL/GenBank/DDBJ databases">
        <title>Thalassolituus marinus alknpb1M-1, a hydrocarbon-degrading bacterium isolated from the deep-sea overlying water using an in-situ strategy from the South China Sea basin.</title>
        <authorList>
            <person name="Dong C."/>
            <person name="Chen Y."/>
            <person name="Shao Z."/>
        </authorList>
    </citation>
    <scope>NUCLEOTIDE SEQUENCE [LARGE SCALE GENOMIC DNA]</scope>
    <source>
        <strain evidence="6">alknpb1M-1</strain>
    </source>
</reference>
<dbReference type="PANTHER" id="PTHR30098">
    <property type="entry name" value="LEUCYL/PHENYLALANYL-TRNA--PROTEIN TRANSFERASE"/>
    <property type="match status" value="1"/>
</dbReference>
<dbReference type="InterPro" id="IPR042203">
    <property type="entry name" value="Leu/Phe-tRNA_Trfase_C"/>
</dbReference>
<comment type="function">
    <text evidence="4">Functions in the N-end rule pathway of protein degradation where it conjugates Leu, Phe and, less efficiently, Met from aminoacyl-tRNAs to the N-termini of proteins containing an N-terminal arginine or lysine.</text>
</comment>
<keyword evidence="3 4" id="KW-0012">Acyltransferase</keyword>
<dbReference type="Proteomes" id="UP001065322">
    <property type="component" value="Chromosome"/>
</dbReference>
<comment type="catalytic activity">
    <reaction evidence="4">
        <text>N-terminal L-lysyl-[protein] + L-leucyl-tRNA(Leu) = N-terminal L-leucyl-L-lysyl-[protein] + tRNA(Leu) + H(+)</text>
        <dbReference type="Rhea" id="RHEA:12340"/>
        <dbReference type="Rhea" id="RHEA-COMP:9613"/>
        <dbReference type="Rhea" id="RHEA-COMP:9622"/>
        <dbReference type="Rhea" id="RHEA-COMP:12670"/>
        <dbReference type="Rhea" id="RHEA-COMP:12671"/>
        <dbReference type="ChEBI" id="CHEBI:15378"/>
        <dbReference type="ChEBI" id="CHEBI:65249"/>
        <dbReference type="ChEBI" id="CHEBI:78442"/>
        <dbReference type="ChEBI" id="CHEBI:78494"/>
        <dbReference type="ChEBI" id="CHEBI:133043"/>
        <dbReference type="EC" id="2.3.2.6"/>
    </reaction>
</comment>
<dbReference type="Gene3D" id="3.30.70.3550">
    <property type="entry name" value="Leucyl/phenylalanyl-tRNA-protein transferase, N-terminal domain"/>
    <property type="match status" value="1"/>
</dbReference>
<dbReference type="InterPro" id="IPR042221">
    <property type="entry name" value="Leu/Phe-tRNA_Trfase_N"/>
</dbReference>
<keyword evidence="2 4" id="KW-0808">Transferase</keyword>
<accession>A0ABY6AA20</accession>
<comment type="catalytic activity">
    <reaction evidence="4">
        <text>L-phenylalanyl-tRNA(Phe) + an N-terminal L-alpha-aminoacyl-[protein] = an N-terminal L-phenylalanyl-L-alpha-aminoacyl-[protein] + tRNA(Phe)</text>
        <dbReference type="Rhea" id="RHEA:43632"/>
        <dbReference type="Rhea" id="RHEA-COMP:9668"/>
        <dbReference type="Rhea" id="RHEA-COMP:9699"/>
        <dbReference type="Rhea" id="RHEA-COMP:10636"/>
        <dbReference type="Rhea" id="RHEA-COMP:10637"/>
        <dbReference type="ChEBI" id="CHEBI:78442"/>
        <dbReference type="ChEBI" id="CHEBI:78531"/>
        <dbReference type="ChEBI" id="CHEBI:78597"/>
        <dbReference type="ChEBI" id="CHEBI:83561"/>
        <dbReference type="EC" id="2.3.2.6"/>
    </reaction>
</comment>
<evidence type="ECO:0000313" key="5">
    <source>
        <dbReference type="EMBL" id="UXD87537.1"/>
    </source>
</evidence>
<gene>
    <name evidence="4" type="primary">aat</name>
    <name evidence="5" type="ORF">HUF19_08860</name>
</gene>
<protein>
    <recommendedName>
        <fullName evidence="4">Leucyl/phenylalanyl-tRNA--protein transferase</fullName>
        <ecNumber evidence="4">2.3.2.6</ecNumber>
    </recommendedName>
    <alternativeName>
        <fullName evidence="4">L/F-transferase</fullName>
    </alternativeName>
    <alternativeName>
        <fullName evidence="4">Leucyltransferase</fullName>
    </alternativeName>
    <alternativeName>
        <fullName evidence="4">Phenyalanyltransferase</fullName>
    </alternativeName>
</protein>
<proteinExistence type="inferred from homology"/>
<evidence type="ECO:0000256" key="1">
    <source>
        <dbReference type="ARBA" id="ARBA00022490"/>
    </source>
</evidence>